<dbReference type="Proteomes" id="UP000717515">
    <property type="component" value="Unassembled WGS sequence"/>
</dbReference>
<organism evidence="2 3">
    <name type="scientific">Mortierella alpina</name>
    <name type="common">Oleaginous fungus</name>
    <name type="synonym">Mortierella renispora</name>
    <dbReference type="NCBI Taxonomy" id="64518"/>
    <lineage>
        <taxon>Eukaryota</taxon>
        <taxon>Fungi</taxon>
        <taxon>Fungi incertae sedis</taxon>
        <taxon>Mucoromycota</taxon>
        <taxon>Mortierellomycotina</taxon>
        <taxon>Mortierellomycetes</taxon>
        <taxon>Mortierellales</taxon>
        <taxon>Mortierellaceae</taxon>
        <taxon>Mortierella</taxon>
    </lineage>
</organism>
<feature type="non-terminal residue" evidence="2">
    <location>
        <position position="1"/>
    </location>
</feature>
<dbReference type="EMBL" id="JAIFTL010000139">
    <property type="protein sequence ID" value="KAG9322584.1"/>
    <property type="molecule type" value="Genomic_DNA"/>
</dbReference>
<feature type="region of interest" description="Disordered" evidence="1">
    <location>
        <begin position="202"/>
        <end position="238"/>
    </location>
</feature>
<feature type="compositionally biased region" description="Polar residues" evidence="1">
    <location>
        <begin position="14"/>
        <end position="48"/>
    </location>
</feature>
<evidence type="ECO:0000256" key="1">
    <source>
        <dbReference type="SAM" id="MobiDB-lite"/>
    </source>
</evidence>
<evidence type="ECO:0000313" key="2">
    <source>
        <dbReference type="EMBL" id="KAG9322584.1"/>
    </source>
</evidence>
<reference evidence="2" key="1">
    <citation type="submission" date="2021-07" db="EMBL/GenBank/DDBJ databases">
        <title>Draft genome of Mortierella alpina, strain LL118, isolated from an aspen leaf litter sample.</title>
        <authorList>
            <person name="Yang S."/>
            <person name="Vinatzer B.A."/>
        </authorList>
    </citation>
    <scope>NUCLEOTIDE SEQUENCE</scope>
    <source>
        <strain evidence="2">LL118</strain>
    </source>
</reference>
<proteinExistence type="predicted"/>
<dbReference type="AlphaFoldDB" id="A0A9P8CXQ0"/>
<comment type="caution">
    <text evidence="2">The sequence shown here is derived from an EMBL/GenBank/DDBJ whole genome shotgun (WGS) entry which is preliminary data.</text>
</comment>
<feature type="region of interest" description="Disordered" evidence="1">
    <location>
        <begin position="1"/>
        <end position="57"/>
    </location>
</feature>
<protein>
    <submittedName>
        <fullName evidence="2">Uncharacterized protein</fullName>
    </submittedName>
</protein>
<gene>
    <name evidence="2" type="ORF">KVV02_001377</name>
</gene>
<name>A0A9P8CXQ0_MORAP</name>
<sequence>MHMAQYGTPFEQPTGLQQHLSDSVNPTASTTAIPSWSPSPTPTMYQGQHRSHGRPLPLCVSSQHISIERELQPYYLQQPLQQPQQHMGLDSQMQSQFNYPAQPFSNVRSASGYRTMQLSGRTDHAQSMKDPFGAHSSLGSETSLQRAASLEGCRPHGLAFQGDHTSAQASEAPLEYRMNWNQIQAAFGSSPNSGACSYSTVSLQMHSSSPTSSGLAYDSSTSFTGAADTTSEPKAQRR</sequence>
<evidence type="ECO:0000313" key="3">
    <source>
        <dbReference type="Proteomes" id="UP000717515"/>
    </source>
</evidence>
<accession>A0A9P8CXQ0</accession>